<dbReference type="EMBL" id="JBHRYQ010000001">
    <property type="protein sequence ID" value="MFC3811712.1"/>
    <property type="molecule type" value="Genomic_DNA"/>
</dbReference>
<dbReference type="InterPro" id="IPR043128">
    <property type="entry name" value="Rev_trsase/Diguanyl_cyclase"/>
</dbReference>
<keyword evidence="4" id="KW-0460">Magnesium</keyword>
<dbReference type="SUPFAM" id="SSF100879">
    <property type="entry name" value="Lesion bypass DNA polymerase (Y-family), little finger domain"/>
    <property type="match status" value="1"/>
</dbReference>
<evidence type="ECO:0000256" key="1">
    <source>
        <dbReference type="ARBA" id="ARBA00010945"/>
    </source>
</evidence>
<dbReference type="SUPFAM" id="SSF56672">
    <property type="entry name" value="DNA/RNA polymerases"/>
    <property type="match status" value="1"/>
</dbReference>
<dbReference type="InterPro" id="IPR024728">
    <property type="entry name" value="PolY_HhH_motif"/>
</dbReference>
<comment type="caution">
    <text evidence="6">The sequence shown here is derived from an EMBL/GenBank/DDBJ whole genome shotgun (WGS) entry which is preliminary data.</text>
</comment>
<proteinExistence type="inferred from homology"/>
<dbReference type="Gene3D" id="3.30.70.270">
    <property type="match status" value="1"/>
</dbReference>
<keyword evidence="4" id="KW-0963">Cytoplasm</keyword>
<keyword evidence="4" id="KW-0235">DNA replication</keyword>
<keyword evidence="3 4" id="KW-0239">DNA-directed DNA polymerase</keyword>
<dbReference type="InterPro" id="IPR050116">
    <property type="entry name" value="DNA_polymerase-Y"/>
</dbReference>
<keyword evidence="4" id="KW-0234">DNA repair</keyword>
<dbReference type="InterPro" id="IPR022880">
    <property type="entry name" value="DNApol_IV"/>
</dbReference>
<dbReference type="InterPro" id="IPR017961">
    <property type="entry name" value="DNA_pol_Y-fam_little_finger"/>
</dbReference>
<dbReference type="HAMAP" id="MF_01113">
    <property type="entry name" value="DNApol_IV"/>
    <property type="match status" value="1"/>
</dbReference>
<keyword evidence="2 4" id="KW-0515">Mutator protein</keyword>
<evidence type="ECO:0000313" key="7">
    <source>
        <dbReference type="Proteomes" id="UP001595616"/>
    </source>
</evidence>
<dbReference type="PROSITE" id="PS50173">
    <property type="entry name" value="UMUC"/>
    <property type="match status" value="1"/>
</dbReference>
<dbReference type="Pfam" id="PF11798">
    <property type="entry name" value="IMS_HHH"/>
    <property type="match status" value="1"/>
</dbReference>
<evidence type="ECO:0000256" key="2">
    <source>
        <dbReference type="ARBA" id="ARBA00022457"/>
    </source>
</evidence>
<dbReference type="InterPro" id="IPR043502">
    <property type="entry name" value="DNA/RNA_pol_sf"/>
</dbReference>
<sequence>MKQNTPTRTIAHFDLDSFFVSVERLKNPELLGKPVIVGGMSERGVVAACSYEARAFGVSSAMPGKMARRLCPDAIWIRGDFESYTRYSNMVTEIMEGSLPLLEKASIDEFYADFTGMDRYFGSYKYATELRQRITKETGLNISFGMSTGKTVSKVATNESKPNGQRFIKVGDERSFLSPLPIHKMPMIGKVTGQQLRNLGITNIGMLAEMPRKMLEAVLGQNGISLWEKANGIDHSPVIPYRDQKSMSKEMTFDKDTTDMSLLRSILVKMTEELCYELRRKNRCVGQISVKIRYSNFDTHLRQLSVPYTANDHDLQEKALEIFEKLYDRRLLIRLIGIKFGKMVPGFSQIQLFDQSAHMADLYQAMDRIRLKHGIKAVGKVFGMQMYERRKEIRVEGAGLPAGKLKRMYH</sequence>
<feature type="site" description="Substrate discrimination" evidence="4">
    <location>
        <position position="19"/>
    </location>
</feature>
<dbReference type="EC" id="2.7.7.7" evidence="4"/>
<keyword evidence="4 6" id="KW-0548">Nucleotidyltransferase</keyword>
<dbReference type="InterPro" id="IPR001126">
    <property type="entry name" value="UmuC"/>
</dbReference>
<dbReference type="Gene3D" id="1.10.150.20">
    <property type="entry name" value="5' to 3' exonuclease, C-terminal subdomain"/>
    <property type="match status" value="1"/>
</dbReference>
<dbReference type="PANTHER" id="PTHR11076">
    <property type="entry name" value="DNA REPAIR POLYMERASE UMUC / TRANSFERASE FAMILY MEMBER"/>
    <property type="match status" value="1"/>
</dbReference>
<dbReference type="Proteomes" id="UP001595616">
    <property type="component" value="Unassembled WGS sequence"/>
</dbReference>
<feature type="binding site" evidence="4">
    <location>
        <position position="108"/>
    </location>
    <ligand>
        <name>Mg(2+)</name>
        <dbReference type="ChEBI" id="CHEBI:18420"/>
    </ligand>
</feature>
<dbReference type="Gene3D" id="3.30.1490.100">
    <property type="entry name" value="DNA polymerase, Y-family, little finger domain"/>
    <property type="match status" value="1"/>
</dbReference>
<comment type="subunit">
    <text evidence="4">Monomer.</text>
</comment>
<evidence type="ECO:0000256" key="4">
    <source>
        <dbReference type="HAMAP-Rule" id="MF_01113"/>
    </source>
</evidence>
<dbReference type="GO" id="GO:0003887">
    <property type="term" value="F:DNA-directed DNA polymerase activity"/>
    <property type="evidence" value="ECO:0007669"/>
    <property type="project" value="UniProtKB-EC"/>
</dbReference>
<keyword evidence="4" id="KW-0238">DNA-binding</keyword>
<dbReference type="CDD" id="cd03586">
    <property type="entry name" value="PolY_Pol_IV_kappa"/>
    <property type="match status" value="1"/>
</dbReference>
<comment type="similarity">
    <text evidence="1 4">Belongs to the DNA polymerase type-Y family.</text>
</comment>
<comment type="cofactor">
    <cofactor evidence="4">
        <name>Mg(2+)</name>
        <dbReference type="ChEBI" id="CHEBI:18420"/>
    </cofactor>
    <text evidence="4">Binds 2 magnesium ions per subunit.</text>
</comment>
<reference evidence="7" key="1">
    <citation type="journal article" date="2019" name="Int. J. Syst. Evol. Microbiol.">
        <title>The Global Catalogue of Microorganisms (GCM) 10K type strain sequencing project: providing services to taxonomists for standard genome sequencing and annotation.</title>
        <authorList>
            <consortium name="The Broad Institute Genomics Platform"/>
            <consortium name="The Broad Institute Genome Sequencing Center for Infectious Disease"/>
            <person name="Wu L."/>
            <person name="Ma J."/>
        </authorList>
    </citation>
    <scope>NUCLEOTIDE SEQUENCE [LARGE SCALE GENOMIC DNA]</scope>
    <source>
        <strain evidence="7">CECT 7956</strain>
    </source>
</reference>
<keyword evidence="7" id="KW-1185">Reference proteome</keyword>
<dbReference type="Gene3D" id="3.40.1170.60">
    <property type="match status" value="1"/>
</dbReference>
<dbReference type="RefSeq" id="WP_379838551.1">
    <property type="nucleotide sequence ID" value="NZ_JBHRYQ010000001.1"/>
</dbReference>
<dbReference type="Pfam" id="PF11799">
    <property type="entry name" value="IMS_C"/>
    <property type="match status" value="1"/>
</dbReference>
<accession>A0ABV7YY04</accession>
<evidence type="ECO:0000313" key="6">
    <source>
        <dbReference type="EMBL" id="MFC3811712.1"/>
    </source>
</evidence>
<feature type="domain" description="UmuC" evidence="5">
    <location>
        <begin position="10"/>
        <end position="189"/>
    </location>
</feature>
<dbReference type="NCBIfam" id="NF002677">
    <property type="entry name" value="PRK02406.1"/>
    <property type="match status" value="1"/>
</dbReference>
<keyword evidence="4" id="KW-0479">Metal-binding</keyword>
<protein>
    <recommendedName>
        <fullName evidence="4">DNA polymerase IV</fullName>
        <shortName evidence="4">Pol IV</shortName>
        <ecNumber evidence="4">2.7.7.7</ecNumber>
    </recommendedName>
</protein>
<feature type="active site" evidence="4">
    <location>
        <position position="109"/>
    </location>
</feature>
<dbReference type="Pfam" id="PF00817">
    <property type="entry name" value="IMS"/>
    <property type="match status" value="1"/>
</dbReference>
<evidence type="ECO:0000256" key="3">
    <source>
        <dbReference type="ARBA" id="ARBA00022932"/>
    </source>
</evidence>
<dbReference type="InterPro" id="IPR036775">
    <property type="entry name" value="DNA_pol_Y-fam_lit_finger_sf"/>
</dbReference>
<comment type="catalytic activity">
    <reaction evidence="4">
        <text>DNA(n) + a 2'-deoxyribonucleoside 5'-triphosphate = DNA(n+1) + diphosphate</text>
        <dbReference type="Rhea" id="RHEA:22508"/>
        <dbReference type="Rhea" id="RHEA-COMP:17339"/>
        <dbReference type="Rhea" id="RHEA-COMP:17340"/>
        <dbReference type="ChEBI" id="CHEBI:33019"/>
        <dbReference type="ChEBI" id="CHEBI:61560"/>
        <dbReference type="ChEBI" id="CHEBI:173112"/>
        <dbReference type="EC" id="2.7.7.7"/>
    </reaction>
</comment>
<comment type="subcellular location">
    <subcellularLocation>
        <location evidence="4">Cytoplasm</location>
    </subcellularLocation>
</comment>
<keyword evidence="4 6" id="KW-0808">Transferase</keyword>
<comment type="function">
    <text evidence="4">Poorly processive, error-prone DNA polymerase involved in untargeted mutagenesis. Copies undamaged DNA at stalled replication forks, which arise in vivo from mismatched or misaligned primer ends. These misaligned primers can be extended by PolIV. Exhibits no 3'-5' exonuclease (proofreading) activity. May be involved in translesional synthesis, in conjunction with the beta clamp from PolIII.</text>
</comment>
<name>A0ABV7YY04_9BACT</name>
<dbReference type="PANTHER" id="PTHR11076:SF33">
    <property type="entry name" value="DNA POLYMERASE KAPPA"/>
    <property type="match status" value="1"/>
</dbReference>
<feature type="binding site" evidence="4">
    <location>
        <position position="14"/>
    </location>
    <ligand>
        <name>Mg(2+)</name>
        <dbReference type="ChEBI" id="CHEBI:18420"/>
    </ligand>
</feature>
<organism evidence="6 7">
    <name type="scientific">Lacihabitans lacunae</name>
    <dbReference type="NCBI Taxonomy" id="1028214"/>
    <lineage>
        <taxon>Bacteria</taxon>
        <taxon>Pseudomonadati</taxon>
        <taxon>Bacteroidota</taxon>
        <taxon>Cytophagia</taxon>
        <taxon>Cytophagales</taxon>
        <taxon>Leadbetterellaceae</taxon>
        <taxon>Lacihabitans</taxon>
    </lineage>
</organism>
<evidence type="ECO:0000259" key="5">
    <source>
        <dbReference type="PROSITE" id="PS50173"/>
    </source>
</evidence>
<keyword evidence="4" id="KW-0227">DNA damage</keyword>
<gene>
    <name evidence="4 6" type="primary">dinB</name>
    <name evidence="6" type="ORF">ACFOOI_13700</name>
</gene>